<accession>A0ABU7C0H4</accession>
<name>A0ABU7C0H4_9TELE</name>
<evidence type="ECO:0000313" key="3">
    <source>
        <dbReference type="Proteomes" id="UP001345963"/>
    </source>
</evidence>
<dbReference type="EMBL" id="JAHUTI010074792">
    <property type="protein sequence ID" value="MED6256412.1"/>
    <property type="molecule type" value="Genomic_DNA"/>
</dbReference>
<dbReference type="Proteomes" id="UP001345963">
    <property type="component" value="Unassembled WGS sequence"/>
</dbReference>
<keyword evidence="3" id="KW-1185">Reference proteome</keyword>
<evidence type="ECO:0000256" key="1">
    <source>
        <dbReference type="SAM" id="MobiDB-lite"/>
    </source>
</evidence>
<evidence type="ECO:0000313" key="2">
    <source>
        <dbReference type="EMBL" id="MED6256412.1"/>
    </source>
</evidence>
<sequence length="85" mass="9251">MKRAPWGPDGDRRRLRFLRAVQSCLSCSSEDGALVKRGWQAVRVPVSPRPCSHPLAPSGASELSQYLQTQSPLPPRGCPPSVLEA</sequence>
<protein>
    <submittedName>
        <fullName evidence="2">Uncharacterized protein</fullName>
    </submittedName>
</protein>
<reference evidence="2 3" key="1">
    <citation type="submission" date="2021-07" db="EMBL/GenBank/DDBJ databases">
        <authorList>
            <person name="Palmer J.M."/>
        </authorList>
    </citation>
    <scope>NUCLEOTIDE SEQUENCE [LARGE SCALE GENOMIC DNA]</scope>
    <source>
        <strain evidence="2 3">AT_MEX2019</strain>
        <tissue evidence="2">Muscle</tissue>
    </source>
</reference>
<feature type="compositionally biased region" description="Polar residues" evidence="1">
    <location>
        <begin position="61"/>
        <end position="71"/>
    </location>
</feature>
<feature type="region of interest" description="Disordered" evidence="1">
    <location>
        <begin position="49"/>
        <end position="85"/>
    </location>
</feature>
<organism evidence="2 3">
    <name type="scientific">Ataeniobius toweri</name>
    <dbReference type="NCBI Taxonomy" id="208326"/>
    <lineage>
        <taxon>Eukaryota</taxon>
        <taxon>Metazoa</taxon>
        <taxon>Chordata</taxon>
        <taxon>Craniata</taxon>
        <taxon>Vertebrata</taxon>
        <taxon>Euteleostomi</taxon>
        <taxon>Actinopterygii</taxon>
        <taxon>Neopterygii</taxon>
        <taxon>Teleostei</taxon>
        <taxon>Neoteleostei</taxon>
        <taxon>Acanthomorphata</taxon>
        <taxon>Ovalentaria</taxon>
        <taxon>Atherinomorphae</taxon>
        <taxon>Cyprinodontiformes</taxon>
        <taxon>Goodeidae</taxon>
        <taxon>Ataeniobius</taxon>
    </lineage>
</organism>
<proteinExistence type="predicted"/>
<comment type="caution">
    <text evidence="2">The sequence shown here is derived from an EMBL/GenBank/DDBJ whole genome shotgun (WGS) entry which is preliminary data.</text>
</comment>
<gene>
    <name evidence="2" type="ORF">ATANTOWER_025607</name>
</gene>